<proteinExistence type="predicted"/>
<name>A0AC60PSC1_IXOPE</name>
<reference evidence="1 2" key="1">
    <citation type="journal article" date="2020" name="Cell">
        <title>Large-Scale Comparative Analyses of Tick Genomes Elucidate Their Genetic Diversity and Vector Capacities.</title>
        <authorList>
            <consortium name="Tick Genome and Microbiome Consortium (TIGMIC)"/>
            <person name="Jia N."/>
            <person name="Wang J."/>
            <person name="Shi W."/>
            <person name="Du L."/>
            <person name="Sun Y."/>
            <person name="Zhan W."/>
            <person name="Jiang J.F."/>
            <person name="Wang Q."/>
            <person name="Zhang B."/>
            <person name="Ji P."/>
            <person name="Bell-Sakyi L."/>
            <person name="Cui X.M."/>
            <person name="Yuan T.T."/>
            <person name="Jiang B.G."/>
            <person name="Yang W.F."/>
            <person name="Lam T.T."/>
            <person name="Chang Q.C."/>
            <person name="Ding S.J."/>
            <person name="Wang X.J."/>
            <person name="Zhu J.G."/>
            <person name="Ruan X.D."/>
            <person name="Zhao L."/>
            <person name="Wei J.T."/>
            <person name="Ye R.Z."/>
            <person name="Que T.C."/>
            <person name="Du C.H."/>
            <person name="Zhou Y.H."/>
            <person name="Cheng J.X."/>
            <person name="Dai P.F."/>
            <person name="Guo W.B."/>
            <person name="Han X.H."/>
            <person name="Huang E.J."/>
            <person name="Li L.F."/>
            <person name="Wei W."/>
            <person name="Gao Y.C."/>
            <person name="Liu J.Z."/>
            <person name="Shao H.Z."/>
            <person name="Wang X."/>
            <person name="Wang C.C."/>
            <person name="Yang T.C."/>
            <person name="Huo Q.B."/>
            <person name="Li W."/>
            <person name="Chen H.Y."/>
            <person name="Chen S.E."/>
            <person name="Zhou L.G."/>
            <person name="Ni X.B."/>
            <person name="Tian J.H."/>
            <person name="Sheng Y."/>
            <person name="Liu T."/>
            <person name="Pan Y.S."/>
            <person name="Xia L.Y."/>
            <person name="Li J."/>
            <person name="Zhao F."/>
            <person name="Cao W.C."/>
        </authorList>
    </citation>
    <scope>NUCLEOTIDE SEQUENCE [LARGE SCALE GENOMIC DNA]</scope>
    <source>
        <strain evidence="1">Iper-2018</strain>
    </source>
</reference>
<accession>A0AC60PSC1</accession>
<dbReference type="Proteomes" id="UP000805193">
    <property type="component" value="Unassembled WGS sequence"/>
</dbReference>
<gene>
    <name evidence="1" type="ORF">HPB47_000835</name>
</gene>
<keyword evidence="2" id="KW-1185">Reference proteome</keyword>
<evidence type="ECO:0000313" key="2">
    <source>
        <dbReference type="Proteomes" id="UP000805193"/>
    </source>
</evidence>
<protein>
    <submittedName>
        <fullName evidence="1">Uncharacterized protein</fullName>
    </submittedName>
</protein>
<comment type="caution">
    <text evidence="1">The sequence shown here is derived from an EMBL/GenBank/DDBJ whole genome shotgun (WGS) entry which is preliminary data.</text>
</comment>
<sequence>MSWSWRDSPDSRRATPSTTCSTESCTNNLVRNSELRFHQFPRDRKRHKAWVGAVRRIDLGRPWTLSSNAKLCSQHFTPDN</sequence>
<evidence type="ECO:0000313" key="1">
    <source>
        <dbReference type="EMBL" id="KAG0423384.1"/>
    </source>
</evidence>
<dbReference type="EMBL" id="JABSTQ010010108">
    <property type="protein sequence ID" value="KAG0423384.1"/>
    <property type="molecule type" value="Genomic_DNA"/>
</dbReference>
<organism evidence="1 2">
    <name type="scientific">Ixodes persulcatus</name>
    <name type="common">Taiga tick</name>
    <dbReference type="NCBI Taxonomy" id="34615"/>
    <lineage>
        <taxon>Eukaryota</taxon>
        <taxon>Metazoa</taxon>
        <taxon>Ecdysozoa</taxon>
        <taxon>Arthropoda</taxon>
        <taxon>Chelicerata</taxon>
        <taxon>Arachnida</taxon>
        <taxon>Acari</taxon>
        <taxon>Parasitiformes</taxon>
        <taxon>Ixodida</taxon>
        <taxon>Ixodoidea</taxon>
        <taxon>Ixodidae</taxon>
        <taxon>Ixodinae</taxon>
        <taxon>Ixodes</taxon>
    </lineage>
</organism>